<dbReference type="InterPro" id="IPR046452">
    <property type="entry name" value="HgmA_N"/>
</dbReference>
<dbReference type="STRING" id="576137.A0A1L7XSK4"/>
<feature type="compositionally biased region" description="Polar residues" evidence="7">
    <location>
        <begin position="11"/>
        <end position="20"/>
    </location>
</feature>
<accession>A0A1L7XSK4</accession>
<evidence type="ECO:0000256" key="4">
    <source>
        <dbReference type="ARBA" id="ARBA00022964"/>
    </source>
</evidence>
<evidence type="ECO:0000313" key="10">
    <source>
        <dbReference type="Proteomes" id="UP000184330"/>
    </source>
</evidence>
<feature type="compositionally biased region" description="Basic and acidic residues" evidence="7">
    <location>
        <begin position="1"/>
        <end position="10"/>
    </location>
</feature>
<dbReference type="SUPFAM" id="SSF51182">
    <property type="entry name" value="RmlC-like cupins"/>
    <property type="match status" value="1"/>
</dbReference>
<protein>
    <recommendedName>
        <fullName evidence="2">homogentisate 1,2-dioxygenase</fullName>
        <ecNumber evidence="2">1.13.11.5</ecNumber>
    </recommendedName>
</protein>
<evidence type="ECO:0000256" key="7">
    <source>
        <dbReference type="SAM" id="MobiDB-lite"/>
    </source>
</evidence>
<dbReference type="EMBL" id="FJOG01000050">
    <property type="protein sequence ID" value="CZR68021.1"/>
    <property type="molecule type" value="Genomic_DNA"/>
</dbReference>
<dbReference type="OrthoDB" id="1689029at2759"/>
<dbReference type="Proteomes" id="UP000184330">
    <property type="component" value="Unassembled WGS sequence"/>
</dbReference>
<keyword evidence="5" id="KW-0560">Oxidoreductase</keyword>
<dbReference type="InterPro" id="IPR005708">
    <property type="entry name" value="Homogentis_dOase"/>
</dbReference>
<dbReference type="AlphaFoldDB" id="A0A1L7XSK4"/>
<sequence>MESVAKEFSRSRVSAPSSNRFDAGPDPNTILNAERTSLDPSSELVFEEDGFINALAILPSENGQLALTLFEPHLNHNAAILVDNDLEVEYTGTVFSLIVFLKLTFKVRFAPSPSKVSDGSVTWLVMIVLVGRCLPNQLRWDPFDLDLNRDWVESPRLVCGAGAPSMKNGLGIMIFAAGKDMNLNQAFYSADGDFLIAIQHGVLDIRTELGYVLARPNEIVVIPRGIRHRVSLPYGPVRGYILELYEGHFQLPELGPIGSNGLADCRDFQEPVAYFENMADKTCESREANEDANQAAPLYSVIAKFDGKLFQARQNHTPFDVVA</sequence>
<evidence type="ECO:0000259" key="8">
    <source>
        <dbReference type="Pfam" id="PF20510"/>
    </source>
</evidence>
<keyword evidence="10" id="KW-1185">Reference proteome</keyword>
<reference evidence="9 10" key="1">
    <citation type="submission" date="2016-03" db="EMBL/GenBank/DDBJ databases">
        <authorList>
            <person name="Ploux O."/>
        </authorList>
    </citation>
    <scope>NUCLEOTIDE SEQUENCE [LARGE SCALE GENOMIC DNA]</scope>
    <source>
        <strain evidence="9 10">UAMH 11012</strain>
    </source>
</reference>
<dbReference type="UniPathway" id="UPA00139">
    <property type="reaction ID" value="UER00339"/>
</dbReference>
<keyword evidence="6" id="KW-0408">Iron</keyword>
<evidence type="ECO:0000256" key="2">
    <source>
        <dbReference type="ARBA" id="ARBA00013127"/>
    </source>
</evidence>
<dbReference type="PANTHER" id="PTHR11056">
    <property type="entry name" value="HOMOGENTISATE 1,2-DIOXYGENASE"/>
    <property type="match status" value="1"/>
</dbReference>
<keyword evidence="3" id="KW-0479">Metal-binding</keyword>
<dbReference type="PANTHER" id="PTHR11056:SF0">
    <property type="entry name" value="HOMOGENTISATE 1,2-DIOXYGENASE"/>
    <property type="match status" value="1"/>
</dbReference>
<gene>
    <name evidence="9" type="ORF">PAC_17920</name>
</gene>
<dbReference type="CDD" id="cd07000">
    <property type="entry name" value="cupin_HGO_N"/>
    <property type="match status" value="1"/>
</dbReference>
<dbReference type="GO" id="GO:0006559">
    <property type="term" value="P:L-phenylalanine catabolic process"/>
    <property type="evidence" value="ECO:0007669"/>
    <property type="project" value="UniProtKB-UniPathway"/>
</dbReference>
<proteinExistence type="predicted"/>
<dbReference type="Pfam" id="PF20510">
    <property type="entry name" value="HgmA_N"/>
    <property type="match status" value="1"/>
</dbReference>
<dbReference type="GO" id="GO:0046872">
    <property type="term" value="F:metal ion binding"/>
    <property type="evidence" value="ECO:0007669"/>
    <property type="project" value="UniProtKB-KW"/>
</dbReference>
<dbReference type="GO" id="GO:0006570">
    <property type="term" value="P:tyrosine metabolic process"/>
    <property type="evidence" value="ECO:0007669"/>
    <property type="project" value="InterPro"/>
</dbReference>
<comment type="pathway">
    <text evidence="1">Amino-acid degradation; L-phenylalanine degradation; acetoacetate and fumarate from L-phenylalanine: step 4/6.</text>
</comment>
<dbReference type="EC" id="1.13.11.5" evidence="2"/>
<dbReference type="GO" id="GO:0004411">
    <property type="term" value="F:homogentisate 1,2-dioxygenase activity"/>
    <property type="evidence" value="ECO:0007669"/>
    <property type="project" value="UniProtKB-EC"/>
</dbReference>
<organism evidence="9 10">
    <name type="scientific">Phialocephala subalpina</name>
    <dbReference type="NCBI Taxonomy" id="576137"/>
    <lineage>
        <taxon>Eukaryota</taxon>
        <taxon>Fungi</taxon>
        <taxon>Dikarya</taxon>
        <taxon>Ascomycota</taxon>
        <taxon>Pezizomycotina</taxon>
        <taxon>Leotiomycetes</taxon>
        <taxon>Helotiales</taxon>
        <taxon>Mollisiaceae</taxon>
        <taxon>Phialocephala</taxon>
        <taxon>Phialocephala fortinii species complex</taxon>
    </lineage>
</organism>
<evidence type="ECO:0000313" key="9">
    <source>
        <dbReference type="EMBL" id="CZR68021.1"/>
    </source>
</evidence>
<dbReference type="GO" id="GO:0005737">
    <property type="term" value="C:cytoplasm"/>
    <property type="evidence" value="ECO:0007669"/>
    <property type="project" value="TreeGrafter"/>
</dbReference>
<feature type="domain" description="Homogentisate 1,2-dioxygenase N-terminal" evidence="8">
    <location>
        <begin position="134"/>
        <end position="323"/>
    </location>
</feature>
<evidence type="ECO:0000256" key="1">
    <source>
        <dbReference type="ARBA" id="ARBA00004704"/>
    </source>
</evidence>
<feature type="region of interest" description="Disordered" evidence="7">
    <location>
        <begin position="1"/>
        <end position="28"/>
    </location>
</feature>
<evidence type="ECO:0000256" key="5">
    <source>
        <dbReference type="ARBA" id="ARBA00023002"/>
    </source>
</evidence>
<keyword evidence="4" id="KW-0223">Dioxygenase</keyword>
<evidence type="ECO:0000256" key="3">
    <source>
        <dbReference type="ARBA" id="ARBA00022723"/>
    </source>
</evidence>
<dbReference type="InterPro" id="IPR011051">
    <property type="entry name" value="RmlC_Cupin_sf"/>
</dbReference>
<name>A0A1L7XSK4_9HELO</name>
<evidence type="ECO:0000256" key="6">
    <source>
        <dbReference type="ARBA" id="ARBA00023004"/>
    </source>
</evidence>